<dbReference type="SUPFAM" id="SSF48264">
    <property type="entry name" value="Cytochrome P450"/>
    <property type="match status" value="1"/>
</dbReference>
<dbReference type="Proteomes" id="UP001168877">
    <property type="component" value="Unassembled WGS sequence"/>
</dbReference>
<keyword evidence="7" id="KW-0560">Oxidoreductase</keyword>
<dbReference type="GO" id="GO:0016020">
    <property type="term" value="C:membrane"/>
    <property type="evidence" value="ECO:0007669"/>
    <property type="project" value="UniProtKB-SubCell"/>
</dbReference>
<comment type="subcellular location">
    <subcellularLocation>
        <location evidence="1">Membrane</location>
        <topology evidence="1">Single-pass membrane protein</topology>
    </subcellularLocation>
</comment>
<proteinExistence type="inferred from homology"/>
<evidence type="ECO:0000313" key="12">
    <source>
        <dbReference type="EMBL" id="KAK0605156.1"/>
    </source>
</evidence>
<dbReference type="GO" id="GO:0005506">
    <property type="term" value="F:iron ion binding"/>
    <property type="evidence" value="ECO:0007669"/>
    <property type="project" value="InterPro"/>
</dbReference>
<dbReference type="AlphaFoldDB" id="A0AA39W7K0"/>
<keyword evidence="4 11" id="KW-0812">Transmembrane</keyword>
<name>A0AA39W7K0_ACESA</name>
<evidence type="ECO:0000256" key="8">
    <source>
        <dbReference type="ARBA" id="ARBA00023004"/>
    </source>
</evidence>
<keyword evidence="8" id="KW-0408">Iron</keyword>
<dbReference type="PANTHER" id="PTHR47947:SF62">
    <property type="entry name" value="CYTOCHROME P450, FAMILY 81, SUBFAMILY D, POLYPEPTIDE 5"/>
    <property type="match status" value="1"/>
</dbReference>
<keyword evidence="3" id="KW-0349">Heme</keyword>
<dbReference type="InterPro" id="IPR050651">
    <property type="entry name" value="Plant_Cytochrome_P450_Monoox"/>
</dbReference>
<organism evidence="12 13">
    <name type="scientific">Acer saccharum</name>
    <name type="common">Sugar maple</name>
    <dbReference type="NCBI Taxonomy" id="4024"/>
    <lineage>
        <taxon>Eukaryota</taxon>
        <taxon>Viridiplantae</taxon>
        <taxon>Streptophyta</taxon>
        <taxon>Embryophyta</taxon>
        <taxon>Tracheophyta</taxon>
        <taxon>Spermatophyta</taxon>
        <taxon>Magnoliopsida</taxon>
        <taxon>eudicotyledons</taxon>
        <taxon>Gunneridae</taxon>
        <taxon>Pentapetalae</taxon>
        <taxon>rosids</taxon>
        <taxon>malvids</taxon>
        <taxon>Sapindales</taxon>
        <taxon>Sapindaceae</taxon>
        <taxon>Hippocastanoideae</taxon>
        <taxon>Acereae</taxon>
        <taxon>Acer</taxon>
    </lineage>
</organism>
<evidence type="ECO:0000313" key="13">
    <source>
        <dbReference type="Proteomes" id="UP001168877"/>
    </source>
</evidence>
<evidence type="ECO:0000256" key="1">
    <source>
        <dbReference type="ARBA" id="ARBA00004167"/>
    </source>
</evidence>
<evidence type="ECO:0000256" key="4">
    <source>
        <dbReference type="ARBA" id="ARBA00022692"/>
    </source>
</evidence>
<comment type="caution">
    <text evidence="12">The sequence shown here is derived from an EMBL/GenBank/DDBJ whole genome shotgun (WGS) entry which is preliminary data.</text>
</comment>
<dbReference type="Pfam" id="PF00067">
    <property type="entry name" value="p450"/>
    <property type="match status" value="1"/>
</dbReference>
<evidence type="ECO:0000256" key="6">
    <source>
        <dbReference type="ARBA" id="ARBA00022989"/>
    </source>
</evidence>
<comment type="similarity">
    <text evidence="2">Belongs to the cytochrome P450 family.</text>
</comment>
<evidence type="ECO:0008006" key="14">
    <source>
        <dbReference type="Google" id="ProtNLM"/>
    </source>
</evidence>
<dbReference type="EMBL" id="JAUESC010000002">
    <property type="protein sequence ID" value="KAK0605156.1"/>
    <property type="molecule type" value="Genomic_DNA"/>
</dbReference>
<evidence type="ECO:0000256" key="9">
    <source>
        <dbReference type="ARBA" id="ARBA00023033"/>
    </source>
</evidence>
<evidence type="ECO:0000256" key="2">
    <source>
        <dbReference type="ARBA" id="ARBA00010617"/>
    </source>
</evidence>
<evidence type="ECO:0000256" key="11">
    <source>
        <dbReference type="SAM" id="Phobius"/>
    </source>
</evidence>
<dbReference type="InterPro" id="IPR002401">
    <property type="entry name" value="Cyt_P450_E_grp-I"/>
</dbReference>
<gene>
    <name evidence="12" type="ORF">LWI29_023461</name>
</gene>
<feature type="transmembrane region" description="Helical" evidence="11">
    <location>
        <begin position="6"/>
        <end position="24"/>
    </location>
</feature>
<dbReference type="InterPro" id="IPR001128">
    <property type="entry name" value="Cyt_P450"/>
</dbReference>
<dbReference type="Gene3D" id="1.10.630.10">
    <property type="entry name" value="Cytochrome P450"/>
    <property type="match status" value="1"/>
</dbReference>
<keyword evidence="5" id="KW-0479">Metal-binding</keyword>
<keyword evidence="10 11" id="KW-0472">Membrane</keyword>
<dbReference type="PRINTS" id="PR00463">
    <property type="entry name" value="EP450I"/>
</dbReference>
<keyword evidence="6 11" id="KW-1133">Transmembrane helix</keyword>
<reference evidence="12" key="1">
    <citation type="journal article" date="2022" name="Plant J.">
        <title>Strategies of tolerance reflected in two North American maple genomes.</title>
        <authorList>
            <person name="McEvoy S.L."/>
            <person name="Sezen U.U."/>
            <person name="Trouern-Trend A."/>
            <person name="McMahon S.M."/>
            <person name="Schaberg P.G."/>
            <person name="Yang J."/>
            <person name="Wegrzyn J.L."/>
            <person name="Swenson N.G."/>
        </authorList>
    </citation>
    <scope>NUCLEOTIDE SEQUENCE</scope>
    <source>
        <strain evidence="12">NS2018</strain>
    </source>
</reference>
<accession>A0AA39W7K0</accession>
<dbReference type="PANTHER" id="PTHR47947">
    <property type="entry name" value="CYTOCHROME P450 82C3-RELATED"/>
    <property type="match status" value="1"/>
</dbReference>
<evidence type="ECO:0000256" key="10">
    <source>
        <dbReference type="ARBA" id="ARBA00023136"/>
    </source>
</evidence>
<reference evidence="12" key="2">
    <citation type="submission" date="2023-06" db="EMBL/GenBank/DDBJ databases">
        <authorList>
            <person name="Swenson N.G."/>
            <person name="Wegrzyn J.L."/>
            <person name="Mcevoy S.L."/>
        </authorList>
    </citation>
    <scope>NUCLEOTIDE SEQUENCE</scope>
    <source>
        <strain evidence="12">NS2018</strain>
        <tissue evidence="12">Leaf</tissue>
    </source>
</reference>
<protein>
    <recommendedName>
        <fullName evidence="14">Cytochrome P450</fullName>
    </recommendedName>
</protein>
<evidence type="ECO:0000256" key="7">
    <source>
        <dbReference type="ARBA" id="ARBA00023002"/>
    </source>
</evidence>
<dbReference type="GO" id="GO:0016705">
    <property type="term" value="F:oxidoreductase activity, acting on paired donors, with incorporation or reduction of molecular oxygen"/>
    <property type="evidence" value="ECO:0007669"/>
    <property type="project" value="InterPro"/>
</dbReference>
<dbReference type="GO" id="GO:0004497">
    <property type="term" value="F:monooxygenase activity"/>
    <property type="evidence" value="ECO:0007669"/>
    <property type="project" value="UniProtKB-KW"/>
</dbReference>
<sequence>MEDTTFFYSSVTLLFLIFVFKLWFLPTTLRRKNLPPSPRPSLPVIGHLHLLKHPMHRTFHDLAKKYGPIFSLRFGSRLVVVVSSASAAEECFTKNDIVFANRPKLLMSKYLGYNYTTLTQAPYGDHWRNLRRFTAIEVFSSNRLNMFLSIRKDETKRLLEKLSRSSSQGGFSKVELKTMFSELTFNIMMRMIAGKRYYGDDVEDEEEARRFRRIMKEATSYGGASNPGDFLPIMNWIDGGDFKNKVVSLSKRVDEFLQGLVDEHRIKKAGLESTNTMIDHLLSLQESQPEYYTDQIIKGIILVLLLAGTDTSSVTLEWAMSNLVNNPKVLKKARAELDDQVGQDA</sequence>
<evidence type="ECO:0000256" key="5">
    <source>
        <dbReference type="ARBA" id="ARBA00022723"/>
    </source>
</evidence>
<dbReference type="GO" id="GO:0020037">
    <property type="term" value="F:heme binding"/>
    <property type="evidence" value="ECO:0007669"/>
    <property type="project" value="InterPro"/>
</dbReference>
<evidence type="ECO:0000256" key="3">
    <source>
        <dbReference type="ARBA" id="ARBA00022617"/>
    </source>
</evidence>
<dbReference type="InterPro" id="IPR036396">
    <property type="entry name" value="Cyt_P450_sf"/>
</dbReference>
<keyword evidence="9" id="KW-0503">Monooxygenase</keyword>
<keyword evidence="13" id="KW-1185">Reference proteome</keyword>